<keyword evidence="2 5" id="KW-0547">Nucleotide-binding</keyword>
<comment type="caution">
    <text evidence="7">The sequence shown here is derived from an EMBL/GenBank/DDBJ whole genome shotgun (WGS) entry which is preliminary data.</text>
</comment>
<dbReference type="InterPro" id="IPR001977">
    <property type="entry name" value="Depp_CoAkinase"/>
</dbReference>
<dbReference type="EMBL" id="JAAGVY010000004">
    <property type="protein sequence ID" value="NEN22675.1"/>
    <property type="molecule type" value="Genomic_DNA"/>
</dbReference>
<evidence type="ECO:0000313" key="7">
    <source>
        <dbReference type="EMBL" id="NEN22675.1"/>
    </source>
</evidence>
<feature type="binding site" evidence="5">
    <location>
        <begin position="14"/>
        <end position="19"/>
    </location>
    <ligand>
        <name>ATP</name>
        <dbReference type="ChEBI" id="CHEBI:30616"/>
    </ligand>
</feature>
<dbReference type="PANTHER" id="PTHR10695">
    <property type="entry name" value="DEPHOSPHO-COA KINASE-RELATED"/>
    <property type="match status" value="1"/>
</dbReference>
<sequence>MSKPLVIGLTGGIGAGKSLVAKIFESLGVPVFNADLEGREILNSSAEVRKQIIDAFGESAYSGSQANRPFLAVRVFKDEALREKLNAIVHPAVADAFDLWISKSESMPYVLKEAAITFETGLYKSLDGVILVTAPKDVRISRVMKRDGVTENQVLDRMAAQWSDGDKLKLSDYQIDNDGKTLIIPQVLRIHDAISQRA</sequence>
<dbReference type="EC" id="2.7.1.24" evidence="5 6"/>
<accession>A0A7K3WPI8</accession>
<evidence type="ECO:0000256" key="3">
    <source>
        <dbReference type="ARBA" id="ARBA00022840"/>
    </source>
</evidence>
<organism evidence="7 8">
    <name type="scientific">Cryomorpha ignava</name>
    <dbReference type="NCBI Taxonomy" id="101383"/>
    <lineage>
        <taxon>Bacteria</taxon>
        <taxon>Pseudomonadati</taxon>
        <taxon>Bacteroidota</taxon>
        <taxon>Flavobacteriia</taxon>
        <taxon>Flavobacteriales</taxon>
        <taxon>Cryomorphaceae</taxon>
        <taxon>Cryomorpha</taxon>
    </lineage>
</organism>
<dbReference type="PANTHER" id="PTHR10695:SF46">
    <property type="entry name" value="BIFUNCTIONAL COENZYME A SYNTHASE-RELATED"/>
    <property type="match status" value="1"/>
</dbReference>
<dbReference type="GO" id="GO:0004140">
    <property type="term" value="F:dephospho-CoA kinase activity"/>
    <property type="evidence" value="ECO:0007669"/>
    <property type="project" value="UniProtKB-UniRule"/>
</dbReference>
<dbReference type="SUPFAM" id="SSF52540">
    <property type="entry name" value="P-loop containing nucleoside triphosphate hydrolases"/>
    <property type="match status" value="1"/>
</dbReference>
<evidence type="ECO:0000256" key="2">
    <source>
        <dbReference type="ARBA" id="ARBA00022741"/>
    </source>
</evidence>
<keyword evidence="8" id="KW-1185">Reference proteome</keyword>
<dbReference type="Pfam" id="PF01121">
    <property type="entry name" value="CoaE"/>
    <property type="match status" value="1"/>
</dbReference>
<comment type="similarity">
    <text evidence="1 5">Belongs to the CoaE family.</text>
</comment>
<evidence type="ECO:0000256" key="4">
    <source>
        <dbReference type="ARBA" id="ARBA00022993"/>
    </source>
</evidence>
<dbReference type="GO" id="GO:0015937">
    <property type="term" value="P:coenzyme A biosynthetic process"/>
    <property type="evidence" value="ECO:0007669"/>
    <property type="project" value="UniProtKB-UniRule"/>
</dbReference>
<evidence type="ECO:0000313" key="8">
    <source>
        <dbReference type="Proteomes" id="UP000486602"/>
    </source>
</evidence>
<gene>
    <name evidence="5" type="primary">coaE</name>
    <name evidence="7" type="ORF">G3O08_04035</name>
</gene>
<keyword evidence="4 5" id="KW-0173">Coenzyme A biosynthesis</keyword>
<dbReference type="HAMAP" id="MF_00376">
    <property type="entry name" value="Dephospho_CoA_kinase"/>
    <property type="match status" value="1"/>
</dbReference>
<keyword evidence="5" id="KW-0963">Cytoplasm</keyword>
<keyword evidence="5 7" id="KW-0418">Kinase</keyword>
<dbReference type="GO" id="GO:0005524">
    <property type="term" value="F:ATP binding"/>
    <property type="evidence" value="ECO:0007669"/>
    <property type="project" value="UniProtKB-UniRule"/>
</dbReference>
<evidence type="ECO:0000256" key="1">
    <source>
        <dbReference type="ARBA" id="ARBA00009018"/>
    </source>
</evidence>
<dbReference type="UniPathway" id="UPA00241">
    <property type="reaction ID" value="UER00356"/>
</dbReference>
<dbReference type="NCBIfam" id="TIGR00152">
    <property type="entry name" value="dephospho-CoA kinase"/>
    <property type="match status" value="1"/>
</dbReference>
<keyword evidence="3 5" id="KW-0067">ATP-binding</keyword>
<dbReference type="PROSITE" id="PS51219">
    <property type="entry name" value="DPCK"/>
    <property type="match status" value="1"/>
</dbReference>
<name>A0A7K3WPI8_9FLAO</name>
<comment type="function">
    <text evidence="5">Catalyzes the phosphorylation of the 3'-hydroxyl group of dephosphocoenzyme A to form coenzyme A.</text>
</comment>
<dbReference type="GO" id="GO:0005737">
    <property type="term" value="C:cytoplasm"/>
    <property type="evidence" value="ECO:0007669"/>
    <property type="project" value="UniProtKB-SubCell"/>
</dbReference>
<keyword evidence="5 7" id="KW-0808">Transferase</keyword>
<evidence type="ECO:0000256" key="5">
    <source>
        <dbReference type="HAMAP-Rule" id="MF_00376"/>
    </source>
</evidence>
<dbReference type="CDD" id="cd02022">
    <property type="entry name" value="DPCK"/>
    <property type="match status" value="1"/>
</dbReference>
<proteinExistence type="inferred from homology"/>
<dbReference type="Gene3D" id="3.40.50.300">
    <property type="entry name" value="P-loop containing nucleotide triphosphate hydrolases"/>
    <property type="match status" value="1"/>
</dbReference>
<dbReference type="InterPro" id="IPR027417">
    <property type="entry name" value="P-loop_NTPase"/>
</dbReference>
<comment type="subcellular location">
    <subcellularLocation>
        <location evidence="5">Cytoplasm</location>
    </subcellularLocation>
</comment>
<evidence type="ECO:0000256" key="6">
    <source>
        <dbReference type="NCBIfam" id="TIGR00152"/>
    </source>
</evidence>
<dbReference type="AlphaFoldDB" id="A0A7K3WPI8"/>
<dbReference type="Proteomes" id="UP000486602">
    <property type="component" value="Unassembled WGS sequence"/>
</dbReference>
<comment type="pathway">
    <text evidence="5">Cofactor biosynthesis; coenzyme A biosynthesis; CoA from (R)-pantothenate: step 5/5.</text>
</comment>
<reference evidence="7 8" key="1">
    <citation type="submission" date="2020-02" db="EMBL/GenBank/DDBJ databases">
        <title>Out from the shadows clarifying the taxonomy of the family Cryomorphaceae and related taxa by utilizing the GTDB taxonomic framework.</title>
        <authorList>
            <person name="Bowman J.P."/>
        </authorList>
    </citation>
    <scope>NUCLEOTIDE SEQUENCE [LARGE SCALE GENOMIC DNA]</scope>
    <source>
        <strain evidence="7 8">QSSC 1-22</strain>
    </source>
</reference>
<comment type="catalytic activity">
    <reaction evidence="5">
        <text>3'-dephospho-CoA + ATP = ADP + CoA + H(+)</text>
        <dbReference type="Rhea" id="RHEA:18245"/>
        <dbReference type="ChEBI" id="CHEBI:15378"/>
        <dbReference type="ChEBI" id="CHEBI:30616"/>
        <dbReference type="ChEBI" id="CHEBI:57287"/>
        <dbReference type="ChEBI" id="CHEBI:57328"/>
        <dbReference type="ChEBI" id="CHEBI:456216"/>
        <dbReference type="EC" id="2.7.1.24"/>
    </reaction>
</comment>
<protein>
    <recommendedName>
        <fullName evidence="5 6">Dephospho-CoA kinase</fullName>
        <ecNumber evidence="5 6">2.7.1.24</ecNumber>
    </recommendedName>
    <alternativeName>
        <fullName evidence="5">Dephosphocoenzyme A kinase</fullName>
    </alternativeName>
</protein>